<organism evidence="12 13">
    <name type="scientific">Vitis vinifera</name>
    <name type="common">Grape</name>
    <dbReference type="NCBI Taxonomy" id="29760"/>
    <lineage>
        <taxon>Eukaryota</taxon>
        <taxon>Viridiplantae</taxon>
        <taxon>Streptophyta</taxon>
        <taxon>Embryophyta</taxon>
        <taxon>Tracheophyta</taxon>
        <taxon>Spermatophyta</taxon>
        <taxon>Magnoliopsida</taxon>
        <taxon>eudicotyledons</taxon>
        <taxon>Gunneridae</taxon>
        <taxon>Pentapetalae</taxon>
        <taxon>rosids</taxon>
        <taxon>Vitales</taxon>
        <taxon>Vitaceae</taxon>
        <taxon>Viteae</taxon>
        <taxon>Vitis</taxon>
    </lineage>
</organism>
<evidence type="ECO:0000256" key="6">
    <source>
        <dbReference type="ARBA" id="ARBA00023175"/>
    </source>
</evidence>
<evidence type="ECO:0000256" key="3">
    <source>
        <dbReference type="ARBA" id="ARBA00022741"/>
    </source>
</evidence>
<reference evidence="13" key="1">
    <citation type="journal article" date="2007" name="Nature">
        <title>The grapevine genome sequence suggests ancestral hexaploidization in major angiosperm phyla.</title>
        <authorList>
            <consortium name="The French-Italian Public Consortium for Grapevine Genome Characterization."/>
            <person name="Jaillon O."/>
            <person name="Aury J.-M."/>
            <person name="Noel B."/>
            <person name="Policriti A."/>
            <person name="Clepet C."/>
            <person name="Casagrande A."/>
            <person name="Choisne N."/>
            <person name="Aubourg S."/>
            <person name="Vitulo N."/>
            <person name="Jubin C."/>
            <person name="Vezzi A."/>
            <person name="Legeai F."/>
            <person name="Hugueney P."/>
            <person name="Dasilva C."/>
            <person name="Horner D."/>
            <person name="Mica E."/>
            <person name="Jublot D."/>
            <person name="Poulain J."/>
            <person name="Bruyere C."/>
            <person name="Billault A."/>
            <person name="Segurens B."/>
            <person name="Gouyvenoux M."/>
            <person name="Ugarte E."/>
            <person name="Cattonaro F."/>
            <person name="Anthouard V."/>
            <person name="Vico V."/>
            <person name="Del Fabbro C."/>
            <person name="Alaux M."/>
            <person name="Di Gaspero G."/>
            <person name="Dumas V."/>
            <person name="Felice N."/>
            <person name="Paillard S."/>
            <person name="Juman I."/>
            <person name="Moroldo M."/>
            <person name="Scalabrin S."/>
            <person name="Canaguier A."/>
            <person name="Le Clainche I."/>
            <person name="Malacrida G."/>
            <person name="Durand E."/>
            <person name="Pesole G."/>
            <person name="Laucou V."/>
            <person name="Chatelet P."/>
            <person name="Merdinoglu D."/>
            <person name="Delledonne M."/>
            <person name="Pezzotti M."/>
            <person name="Lecharny A."/>
            <person name="Scarpelli C."/>
            <person name="Artiguenave F."/>
            <person name="Pe M.E."/>
            <person name="Valle G."/>
            <person name="Morgante M."/>
            <person name="Caboche M."/>
            <person name="Adam-Blondon A.-F."/>
            <person name="Weissenbach J."/>
            <person name="Quetier F."/>
            <person name="Wincker P."/>
        </authorList>
    </citation>
    <scope>NUCLEOTIDE SEQUENCE [LARGE SCALE GENOMIC DNA]</scope>
    <source>
        <strain evidence="13">cv. Pinot noir / PN40024</strain>
    </source>
</reference>
<keyword evidence="3 7" id="KW-0547">Nucleotide-binding</keyword>
<dbReference type="EMBL" id="FN595227">
    <property type="protein sequence ID" value="CCB46001.1"/>
    <property type="molecule type" value="Genomic_DNA"/>
</dbReference>
<dbReference type="InterPro" id="IPR019821">
    <property type="entry name" value="Kinesin_motor_CS"/>
</dbReference>
<evidence type="ECO:0000256" key="4">
    <source>
        <dbReference type="ARBA" id="ARBA00022840"/>
    </source>
</evidence>
<dbReference type="CDD" id="cd01374">
    <property type="entry name" value="KISc_CENP_E"/>
    <property type="match status" value="1"/>
</dbReference>
<feature type="domain" description="Kinesin motor" evidence="11">
    <location>
        <begin position="20"/>
        <end position="344"/>
    </location>
</feature>
<dbReference type="PROSITE" id="PS00411">
    <property type="entry name" value="KINESIN_MOTOR_1"/>
    <property type="match status" value="1"/>
</dbReference>
<dbReference type="InterPro" id="IPR036961">
    <property type="entry name" value="Kinesin_motor_dom_sf"/>
</dbReference>
<dbReference type="Proteomes" id="UP000009183">
    <property type="component" value="Chromosome 18"/>
</dbReference>
<dbReference type="AlphaFoldDB" id="F6GZQ9"/>
<accession>F6GZQ9</accession>
<dbReference type="InterPro" id="IPR001752">
    <property type="entry name" value="Kinesin_motor_dom"/>
</dbReference>
<dbReference type="Gene3D" id="3.40.850.10">
    <property type="entry name" value="Kinesin motor domain"/>
    <property type="match status" value="1"/>
</dbReference>
<dbReference type="FunFam" id="3.40.850.10:FF:000016">
    <property type="entry name" value="Kinesin-like protein"/>
    <property type="match status" value="1"/>
</dbReference>
<dbReference type="Pfam" id="PF11995">
    <property type="entry name" value="DUF3490"/>
    <property type="match status" value="1"/>
</dbReference>
<dbReference type="HOGENOM" id="CLU_013407_0_0_1"/>
<dbReference type="PRINTS" id="PR00380">
    <property type="entry name" value="KINESINHEAVY"/>
</dbReference>
<dbReference type="GO" id="GO:0008017">
    <property type="term" value="F:microtubule binding"/>
    <property type="evidence" value="ECO:0007669"/>
    <property type="project" value="InterPro"/>
</dbReference>
<keyword evidence="6 7" id="KW-0505">Motor protein</keyword>
<protein>
    <recommendedName>
        <fullName evidence="8">Kinesin-like protein</fullName>
    </recommendedName>
</protein>
<dbReference type="GO" id="GO:0003777">
    <property type="term" value="F:microtubule motor activity"/>
    <property type="evidence" value="ECO:0007669"/>
    <property type="project" value="InterPro"/>
</dbReference>
<feature type="compositionally biased region" description="Polar residues" evidence="10">
    <location>
        <begin position="480"/>
        <end position="501"/>
    </location>
</feature>
<dbReference type="SUPFAM" id="SSF52540">
    <property type="entry name" value="P-loop containing nucleoside triphosphate hydrolases"/>
    <property type="match status" value="1"/>
</dbReference>
<keyword evidence="5 9" id="KW-0175">Coiled coil</keyword>
<evidence type="ECO:0000313" key="12">
    <source>
        <dbReference type="EMBL" id="CCB46001.1"/>
    </source>
</evidence>
<dbReference type="Pfam" id="PF00225">
    <property type="entry name" value="Kinesin"/>
    <property type="match status" value="1"/>
</dbReference>
<dbReference type="SMART" id="SM00129">
    <property type="entry name" value="KISc"/>
    <property type="match status" value="1"/>
</dbReference>
<dbReference type="eggNOG" id="KOG0242">
    <property type="taxonomic scope" value="Eukaryota"/>
</dbReference>
<evidence type="ECO:0000256" key="1">
    <source>
        <dbReference type="ARBA" id="ARBA00007310"/>
    </source>
</evidence>
<evidence type="ECO:0000313" key="13">
    <source>
        <dbReference type="Proteomes" id="UP000009183"/>
    </source>
</evidence>
<dbReference type="GO" id="GO:0005524">
    <property type="term" value="F:ATP binding"/>
    <property type="evidence" value="ECO:0007669"/>
    <property type="project" value="UniProtKB-UniRule"/>
</dbReference>
<proteinExistence type="inferred from homology"/>
<sequence length="972" mass="109404">MGDIGGEEPGHWNAKGQEEKILVSVRLRPLDVKENSRYHVSDWECINVNTIIYKNSLSLPERSQFPTAYTFDRVFGQNCSTREVYDEGAKEVALSVVNGINSSIFAYGQTSSGKTYTMTGITEYAVSDIYDYVERHRDREFKLKFSAMEIYNEALRDLLSSDSAPLRLLDDPERGTVVDKLTEETLRDRNHLQELLSICEAQRQIGETALNETSSRSHQILRLTIESSAHKFVGAENSSSLAATVSFVDLAGSERASQTLSEGTRLKEGCHINRSLLTLGTVIRKLSKGRNVHIPYRDSKLTRILQNSLGGNARTAIICTMSPARSHIEQSRNTLLFASCAKEVSTNAHVNVVMSDKILVKHLQREMARLESELRSLELNHAANDSTALLKEKELLIEKMDKEIKDLTQQRDLAHSQIEDLLKSIGEDQSKQSVFRVMESDQISEHQVQNTWSDEPSASESSDMPNSHCLDLDLTTCSSSQYSDHDNGLNSRGDSLQLPENSENHFPSDDASSILSTNTPIFVGPNPCQGWEKTIQGLDRNTEDDTSLPCPEEKDGKLALTVAGDTDAISSHGSLEQKIQDMKKTIESLFSMYPLEPSLCFTEADKSSSRSLRLNRSRSCRSVIMTIQSPLFDEAEQGESILPNGLDEDFPGRPEGFLPKLAEMEFGDGMKKFSRQDSRTSVRSVSMDEKAQNVKTSGEWDTNSAHDFVAKLNEMAEVQSAMELGDDTVRMQLTLSPHFSFTFDSLGSGAIHFFLVRISVMETTPDADDTAGKNKVDRDTKQNASKSLSWALEFKRQQREIIALWDSCNVPLVHRTYFFLLFKGNKLDSVYMEVELRRLYFLKESFSHGSGAVKDDQPLTLASSKRALNREREMLIKQVQKRFSRKEMETIYQKWGIDLDSKQRKLQLVRRIWSDIRDMNHIRESAALVAKLVGFIVPSEAPQEIFGLSFSPKPMTRRSYSWRSNVSSLSGV</sequence>
<dbReference type="InterPro" id="IPR027417">
    <property type="entry name" value="P-loop_NTPase"/>
</dbReference>
<keyword evidence="13" id="KW-1185">Reference proteome</keyword>
<dbReference type="SMR" id="F6GZQ9"/>
<dbReference type="STRING" id="29760.F6GZQ9"/>
<dbReference type="GO" id="GO:0005874">
    <property type="term" value="C:microtubule"/>
    <property type="evidence" value="ECO:0007669"/>
    <property type="project" value="UniProtKB-KW"/>
</dbReference>
<evidence type="ECO:0000256" key="5">
    <source>
        <dbReference type="ARBA" id="ARBA00023054"/>
    </source>
</evidence>
<feature type="binding site" evidence="7">
    <location>
        <begin position="108"/>
        <end position="115"/>
    </location>
    <ligand>
        <name>ATP</name>
        <dbReference type="ChEBI" id="CHEBI:30616"/>
    </ligand>
</feature>
<keyword evidence="4 7" id="KW-0067">ATP-binding</keyword>
<dbReference type="InterPro" id="IPR021881">
    <property type="entry name" value="NACK_C"/>
</dbReference>
<feature type="compositionally biased region" description="Basic and acidic residues" evidence="10">
    <location>
        <begin position="677"/>
        <end position="692"/>
    </location>
</feature>
<evidence type="ECO:0000256" key="7">
    <source>
        <dbReference type="PROSITE-ProRule" id="PRU00283"/>
    </source>
</evidence>
<dbReference type="PANTHER" id="PTHR47968">
    <property type="entry name" value="CENTROMERE PROTEIN E"/>
    <property type="match status" value="1"/>
</dbReference>
<comment type="similarity">
    <text evidence="1">Belongs to the TRAFAC class myosin-kinesin ATPase superfamily. Kinesin family. KIN-7 subfamily.</text>
</comment>
<feature type="region of interest" description="Disordered" evidence="10">
    <location>
        <begin position="677"/>
        <end position="699"/>
    </location>
</feature>
<keyword evidence="2 8" id="KW-0493">Microtubule</keyword>
<feature type="region of interest" description="Disordered" evidence="10">
    <location>
        <begin position="480"/>
        <end position="519"/>
    </location>
</feature>
<dbReference type="GO" id="GO:0007018">
    <property type="term" value="P:microtubule-based movement"/>
    <property type="evidence" value="ECO:0007669"/>
    <property type="project" value="InterPro"/>
</dbReference>
<evidence type="ECO:0000256" key="2">
    <source>
        <dbReference type="ARBA" id="ARBA00022701"/>
    </source>
</evidence>
<evidence type="ECO:0000256" key="8">
    <source>
        <dbReference type="RuleBase" id="RU000394"/>
    </source>
</evidence>
<feature type="coiled-coil region" evidence="9">
    <location>
        <begin position="353"/>
        <end position="424"/>
    </location>
</feature>
<evidence type="ECO:0000259" key="11">
    <source>
        <dbReference type="PROSITE" id="PS50067"/>
    </source>
</evidence>
<dbReference type="InParanoid" id="F6GZQ9"/>
<dbReference type="PROSITE" id="PS50067">
    <property type="entry name" value="KINESIN_MOTOR_2"/>
    <property type="match status" value="1"/>
</dbReference>
<feature type="compositionally biased region" description="Polar residues" evidence="10">
    <location>
        <begin position="445"/>
        <end position="465"/>
    </location>
</feature>
<gene>
    <name evidence="12" type="ordered locus">VIT_18s0001g13580</name>
</gene>
<feature type="region of interest" description="Disordered" evidence="10">
    <location>
        <begin position="442"/>
        <end position="467"/>
    </location>
</feature>
<feature type="compositionally biased region" description="Polar residues" evidence="10">
    <location>
        <begin position="509"/>
        <end position="519"/>
    </location>
</feature>
<evidence type="ECO:0000256" key="9">
    <source>
        <dbReference type="SAM" id="Coils"/>
    </source>
</evidence>
<dbReference type="PANTHER" id="PTHR47968:SF18">
    <property type="entry name" value="KINESIN-LIKE PROTEIN KIN-7F"/>
    <property type="match status" value="1"/>
</dbReference>
<dbReference type="InterPro" id="IPR027640">
    <property type="entry name" value="Kinesin-like_fam"/>
</dbReference>
<dbReference type="PaxDb" id="29760-VIT_18s0001g13580.t01"/>
<evidence type="ECO:0000256" key="10">
    <source>
        <dbReference type="SAM" id="MobiDB-lite"/>
    </source>
</evidence>
<name>F6GZQ9_VITVI</name>